<protein>
    <submittedName>
        <fullName evidence="2">Uncharacterized protein</fullName>
    </submittedName>
</protein>
<keyword evidence="3" id="KW-1185">Reference proteome</keyword>
<dbReference type="EMBL" id="LANI01000002">
    <property type="protein sequence ID" value="KKJ78319.1"/>
    <property type="molecule type" value="Genomic_DNA"/>
</dbReference>
<feature type="region of interest" description="Disordered" evidence="1">
    <location>
        <begin position="133"/>
        <end position="153"/>
    </location>
</feature>
<dbReference type="OrthoDB" id="8478305at2"/>
<reference evidence="2 3" key="1">
    <citation type="submission" date="2015-03" db="EMBL/GenBank/DDBJ databases">
        <title>Genome sequence of Kiloniella sp. P1-1, isolated from the gut microflora of Pacific white shrimp, Penaeus vannamei.</title>
        <authorList>
            <person name="Shao Z."/>
            <person name="Wang L."/>
            <person name="Li X."/>
        </authorList>
    </citation>
    <scope>NUCLEOTIDE SEQUENCE [LARGE SCALE GENOMIC DNA]</scope>
    <source>
        <strain evidence="2 3">P1-1</strain>
    </source>
</reference>
<accession>A0A0M2RCZ7</accession>
<feature type="region of interest" description="Disordered" evidence="1">
    <location>
        <begin position="17"/>
        <end position="72"/>
    </location>
</feature>
<evidence type="ECO:0000313" key="3">
    <source>
        <dbReference type="Proteomes" id="UP000034491"/>
    </source>
</evidence>
<proteinExistence type="predicted"/>
<dbReference type="Proteomes" id="UP000034491">
    <property type="component" value="Unassembled WGS sequence"/>
</dbReference>
<sequence>MFKELKRIYKTFKAGKKFNDKHDSPTIETPGSPYSTPPNSTPEKETKNKNNGSSDLAPLQPGSSVLEPLGQDQGNASLAANHFSRAVKEKNEKPTPFFKRLYSALYLEALFLALVQVGSANAEDKQQIAAPNASALTNDANTPDDILSSPTNTNWSEQAGTLKSLTLKIDDFIDSQNHFGTSTEFKSDDIRLDRLLEDVVTHRNFSPIKFKTLDKFQKISLQEFNQENQFDIIDQDNDILIELDDDALLFATEELAVFGGDGFNFFIVNNEALNLFDNNTTHNSWESLRPDQEYFVLKKEDVLEEDVDIISVEEEVSFDDNDHPPEDQTTETITVHYFIYQETVIGISFDLPPDFYEKHGDLDLAALLA</sequence>
<name>A0A0M2RCZ7_9PROT</name>
<dbReference type="RefSeq" id="WP_046502781.1">
    <property type="nucleotide sequence ID" value="NZ_LANI01000002.1"/>
</dbReference>
<evidence type="ECO:0000256" key="1">
    <source>
        <dbReference type="SAM" id="MobiDB-lite"/>
    </source>
</evidence>
<comment type="caution">
    <text evidence="2">The sequence shown here is derived from an EMBL/GenBank/DDBJ whole genome shotgun (WGS) entry which is preliminary data.</text>
</comment>
<organism evidence="2 3">
    <name type="scientific">Kiloniella litopenaei</name>
    <dbReference type="NCBI Taxonomy" id="1549748"/>
    <lineage>
        <taxon>Bacteria</taxon>
        <taxon>Pseudomonadati</taxon>
        <taxon>Pseudomonadota</taxon>
        <taxon>Alphaproteobacteria</taxon>
        <taxon>Rhodospirillales</taxon>
        <taxon>Kiloniellaceae</taxon>
        <taxon>Kiloniella</taxon>
    </lineage>
</organism>
<evidence type="ECO:0000313" key="2">
    <source>
        <dbReference type="EMBL" id="KKJ78319.1"/>
    </source>
</evidence>
<gene>
    <name evidence="2" type="ORF">WH95_03180</name>
</gene>
<dbReference type="AlphaFoldDB" id="A0A0M2RCZ7"/>